<evidence type="ECO:0000256" key="2">
    <source>
        <dbReference type="ARBA" id="ARBA00023306"/>
    </source>
</evidence>
<accession>A0AAV6YG90</accession>
<dbReference type="InterPro" id="IPR040389">
    <property type="entry name" value="SMR"/>
</dbReference>
<evidence type="ECO:0008006" key="6">
    <source>
        <dbReference type="Google" id="ProtNLM"/>
    </source>
</evidence>
<gene>
    <name evidence="4" type="ORF">BUALT_Bualt01G0095100</name>
</gene>
<keyword evidence="2" id="KW-0131">Cell cycle</keyword>
<dbReference type="Proteomes" id="UP000826271">
    <property type="component" value="Unassembled WGS sequence"/>
</dbReference>
<evidence type="ECO:0000256" key="1">
    <source>
        <dbReference type="ARBA" id="ARBA00023013"/>
    </source>
</evidence>
<proteinExistence type="predicted"/>
<dbReference type="GO" id="GO:0032875">
    <property type="term" value="P:regulation of DNA endoreduplication"/>
    <property type="evidence" value="ECO:0007669"/>
    <property type="project" value="InterPro"/>
</dbReference>
<keyword evidence="1" id="KW-0649">Protein kinase inhibitor</keyword>
<keyword evidence="5" id="KW-1185">Reference proteome</keyword>
<name>A0AAV6YG90_9LAMI</name>
<reference evidence="4" key="1">
    <citation type="submission" date="2019-10" db="EMBL/GenBank/DDBJ databases">
        <authorList>
            <person name="Zhang R."/>
            <person name="Pan Y."/>
            <person name="Wang J."/>
            <person name="Ma R."/>
            <person name="Yu S."/>
        </authorList>
    </citation>
    <scope>NUCLEOTIDE SEQUENCE</scope>
    <source>
        <strain evidence="4">LA-IB0</strain>
        <tissue evidence="4">Leaf</tissue>
    </source>
</reference>
<dbReference type="GO" id="GO:0004860">
    <property type="term" value="F:protein kinase inhibitor activity"/>
    <property type="evidence" value="ECO:0007669"/>
    <property type="project" value="UniProtKB-KW"/>
</dbReference>
<evidence type="ECO:0000256" key="3">
    <source>
        <dbReference type="SAM" id="MobiDB-lite"/>
    </source>
</evidence>
<evidence type="ECO:0000313" key="5">
    <source>
        <dbReference type="Proteomes" id="UP000826271"/>
    </source>
</evidence>
<evidence type="ECO:0000313" key="4">
    <source>
        <dbReference type="EMBL" id="KAG8390550.1"/>
    </source>
</evidence>
<protein>
    <recommendedName>
        <fullName evidence="6">Cyclin-dependent protein kinase inhibitor SMR1</fullName>
    </recommendedName>
</protein>
<organism evidence="4 5">
    <name type="scientific">Buddleja alternifolia</name>
    <dbReference type="NCBI Taxonomy" id="168488"/>
    <lineage>
        <taxon>Eukaryota</taxon>
        <taxon>Viridiplantae</taxon>
        <taxon>Streptophyta</taxon>
        <taxon>Embryophyta</taxon>
        <taxon>Tracheophyta</taxon>
        <taxon>Spermatophyta</taxon>
        <taxon>Magnoliopsida</taxon>
        <taxon>eudicotyledons</taxon>
        <taxon>Gunneridae</taxon>
        <taxon>Pentapetalae</taxon>
        <taxon>asterids</taxon>
        <taxon>lamiids</taxon>
        <taxon>Lamiales</taxon>
        <taxon>Scrophulariaceae</taxon>
        <taxon>Buddlejeae</taxon>
        <taxon>Buddleja</taxon>
    </lineage>
</organism>
<dbReference type="EMBL" id="WHWC01000001">
    <property type="protein sequence ID" value="KAG8390550.1"/>
    <property type="molecule type" value="Genomic_DNA"/>
</dbReference>
<sequence length="107" mass="12341">MSTDLEFIRLPIIKINSSQNSDDHHPSCVNEDQDCHTPKSPQHMIPTILICPPAPRKPRRRATAAKRKLCELQFFEIVARDEVESFFRVVEENNIINGANNKRKCLM</sequence>
<dbReference type="PANTHER" id="PTHR33142">
    <property type="entry name" value="CYCLIN-DEPENDENT PROTEIN KINASE INHIBITOR SMR13"/>
    <property type="match status" value="1"/>
</dbReference>
<dbReference type="PANTHER" id="PTHR33142:SF89">
    <property type="entry name" value="CYCLIN-DEPENDENT PROTEIN KINASE INHIBITOR SMR2"/>
    <property type="match status" value="1"/>
</dbReference>
<comment type="caution">
    <text evidence="4">The sequence shown here is derived from an EMBL/GenBank/DDBJ whole genome shotgun (WGS) entry which is preliminary data.</text>
</comment>
<dbReference type="AlphaFoldDB" id="A0AAV6YG90"/>
<feature type="region of interest" description="Disordered" evidence="3">
    <location>
        <begin position="18"/>
        <end position="40"/>
    </location>
</feature>